<feature type="compositionally biased region" description="Gly residues" evidence="1">
    <location>
        <begin position="101"/>
        <end position="117"/>
    </location>
</feature>
<comment type="caution">
    <text evidence="2">The sequence shown here is derived from an EMBL/GenBank/DDBJ whole genome shotgun (WGS) entry which is preliminary data.</text>
</comment>
<proteinExistence type="predicted"/>
<dbReference type="AlphaFoldDB" id="A0ABD2CQN3"/>
<evidence type="ECO:0000256" key="1">
    <source>
        <dbReference type="SAM" id="MobiDB-lite"/>
    </source>
</evidence>
<sequence length="175" mass="19526">MLDSLVASDKVLPHERYSNYTVSFLNRSCTETVYDSAWSVSKVGELNRRHCVAVFLLTTKENLRGCLCVCVYSDSPSHVFQRANARTRDRRTNGWYRDDGGGGGGGSGGGGGDGGAARGKRDEEIAKRERGEVARWRCRSKPQFTNCFSIRDNRWPVGRVVVANLPARRFSSRFL</sequence>
<accession>A0ABD2CQN3</accession>
<feature type="compositionally biased region" description="Basic and acidic residues" evidence="1">
    <location>
        <begin position="91"/>
        <end position="100"/>
    </location>
</feature>
<gene>
    <name evidence="2" type="ORF">V1477_004120</name>
</gene>
<evidence type="ECO:0000313" key="2">
    <source>
        <dbReference type="EMBL" id="KAL2747428.1"/>
    </source>
</evidence>
<protein>
    <submittedName>
        <fullName evidence="2">Uncharacterized protein</fullName>
    </submittedName>
</protein>
<evidence type="ECO:0000313" key="3">
    <source>
        <dbReference type="Proteomes" id="UP001607303"/>
    </source>
</evidence>
<dbReference type="Proteomes" id="UP001607303">
    <property type="component" value="Unassembled WGS sequence"/>
</dbReference>
<keyword evidence="3" id="KW-1185">Reference proteome</keyword>
<organism evidence="2 3">
    <name type="scientific">Vespula maculifrons</name>
    <name type="common">Eastern yellow jacket</name>
    <name type="synonym">Wasp</name>
    <dbReference type="NCBI Taxonomy" id="7453"/>
    <lineage>
        <taxon>Eukaryota</taxon>
        <taxon>Metazoa</taxon>
        <taxon>Ecdysozoa</taxon>
        <taxon>Arthropoda</taxon>
        <taxon>Hexapoda</taxon>
        <taxon>Insecta</taxon>
        <taxon>Pterygota</taxon>
        <taxon>Neoptera</taxon>
        <taxon>Endopterygota</taxon>
        <taxon>Hymenoptera</taxon>
        <taxon>Apocrita</taxon>
        <taxon>Aculeata</taxon>
        <taxon>Vespoidea</taxon>
        <taxon>Vespidae</taxon>
        <taxon>Vespinae</taxon>
        <taxon>Vespula</taxon>
    </lineage>
</organism>
<reference evidence="2 3" key="1">
    <citation type="journal article" date="2024" name="Ann. Entomol. Soc. Am.">
        <title>Genomic analyses of the southern and eastern yellowjacket wasps (Hymenoptera: Vespidae) reveal evolutionary signatures of social life.</title>
        <authorList>
            <person name="Catto M.A."/>
            <person name="Caine P.B."/>
            <person name="Orr S.E."/>
            <person name="Hunt B.G."/>
            <person name="Goodisman M.A.D."/>
        </authorList>
    </citation>
    <scope>NUCLEOTIDE SEQUENCE [LARGE SCALE GENOMIC DNA]</scope>
    <source>
        <strain evidence="2">232</strain>
        <tissue evidence="2">Head and thorax</tissue>
    </source>
</reference>
<dbReference type="EMBL" id="JAYRBN010000035">
    <property type="protein sequence ID" value="KAL2747428.1"/>
    <property type="molecule type" value="Genomic_DNA"/>
</dbReference>
<name>A0ABD2CQN3_VESMC</name>
<feature type="region of interest" description="Disordered" evidence="1">
    <location>
        <begin position="91"/>
        <end position="124"/>
    </location>
</feature>